<keyword evidence="1" id="KW-0808">Transferase</keyword>
<dbReference type="GO" id="GO:0031415">
    <property type="term" value="C:NatA complex"/>
    <property type="evidence" value="ECO:0007669"/>
    <property type="project" value="InterPro"/>
</dbReference>
<evidence type="ECO:0000256" key="2">
    <source>
        <dbReference type="ARBA" id="ARBA00023315"/>
    </source>
</evidence>
<protein>
    <recommendedName>
        <fullName evidence="4">N-acetyltransferase domain-containing protein</fullName>
    </recommendedName>
</protein>
<dbReference type="GO" id="GO:1990190">
    <property type="term" value="F:protein-N-terminal-glutamate acetyltransferase activity"/>
    <property type="evidence" value="ECO:0007669"/>
    <property type="project" value="TreeGrafter"/>
</dbReference>
<dbReference type="InterPro" id="IPR016181">
    <property type="entry name" value="Acyl_CoA_acyltransferase"/>
</dbReference>
<dbReference type="PANTHER" id="PTHR23091">
    <property type="entry name" value="N-TERMINAL ACETYLTRANSFERASE"/>
    <property type="match status" value="1"/>
</dbReference>
<dbReference type="InterPro" id="IPR000182">
    <property type="entry name" value="GNAT_dom"/>
</dbReference>
<sequence>MVDIRLATMKDIPGIKACDSPGFPEDSDDDFYFEDYLVSWPRLVYVAEDKRNGCILGCILAKMEVEGSERHGYISYLGFASIRHKVKRGRITKKLLTAVHNAMVRSDYVSVRVPQRDRAAIRLFTEKLGYQIKDVAPKLAYYDEDAYVMVKQLQGNRGAVCFPRGIYVRKLKGYVKKLLSFRRGCNYVRDCDSDDSYASE</sequence>
<proteinExistence type="inferred from homology"/>
<keyword evidence="6" id="KW-1185">Reference proteome</keyword>
<evidence type="ECO:0000313" key="5">
    <source>
        <dbReference type="EMBL" id="MCL7023654.1"/>
    </source>
</evidence>
<dbReference type="Proteomes" id="UP001177140">
    <property type="component" value="Unassembled WGS sequence"/>
</dbReference>
<keyword evidence="2" id="KW-0012">Acyltransferase</keyword>
<evidence type="ECO:0000259" key="4">
    <source>
        <dbReference type="PROSITE" id="PS51186"/>
    </source>
</evidence>
<dbReference type="SUPFAM" id="SSF55729">
    <property type="entry name" value="Acyl-CoA N-acyltransferases (Nat)"/>
    <property type="match status" value="1"/>
</dbReference>
<comment type="caution">
    <text evidence="5">The sequence shown here is derived from an EMBL/GenBank/DDBJ whole genome shotgun (WGS) entry which is preliminary data.</text>
</comment>
<organism evidence="5 6">
    <name type="scientific">Papaver nudicaule</name>
    <name type="common">Iceland poppy</name>
    <dbReference type="NCBI Taxonomy" id="74823"/>
    <lineage>
        <taxon>Eukaryota</taxon>
        <taxon>Viridiplantae</taxon>
        <taxon>Streptophyta</taxon>
        <taxon>Embryophyta</taxon>
        <taxon>Tracheophyta</taxon>
        <taxon>Spermatophyta</taxon>
        <taxon>Magnoliopsida</taxon>
        <taxon>Ranunculales</taxon>
        <taxon>Papaveraceae</taxon>
        <taxon>Papaveroideae</taxon>
        <taxon>Papaver</taxon>
    </lineage>
</organism>
<name>A0AA41RT10_PAPNU</name>
<dbReference type="InterPro" id="IPR045047">
    <property type="entry name" value="Ard1-like"/>
</dbReference>
<gene>
    <name evidence="5" type="ORF">MKW94_024422</name>
</gene>
<accession>A0AA41RT10</accession>
<dbReference type="PROSITE" id="PS51186">
    <property type="entry name" value="GNAT"/>
    <property type="match status" value="1"/>
</dbReference>
<reference evidence="5" key="1">
    <citation type="submission" date="2022-03" db="EMBL/GenBank/DDBJ databases">
        <title>A functionally conserved STORR gene fusion in Papaver species that diverged 16.8 million years ago.</title>
        <authorList>
            <person name="Catania T."/>
        </authorList>
    </citation>
    <scope>NUCLEOTIDE SEQUENCE</scope>
    <source>
        <strain evidence="5">S-191538</strain>
    </source>
</reference>
<evidence type="ECO:0000313" key="6">
    <source>
        <dbReference type="Proteomes" id="UP001177140"/>
    </source>
</evidence>
<feature type="domain" description="N-acetyltransferase" evidence="4">
    <location>
        <begin position="2"/>
        <end position="154"/>
    </location>
</feature>
<evidence type="ECO:0000256" key="1">
    <source>
        <dbReference type="ARBA" id="ARBA00022679"/>
    </source>
</evidence>
<dbReference type="EMBL" id="JAJJMA010024806">
    <property type="protein sequence ID" value="MCL7023654.1"/>
    <property type="molecule type" value="Genomic_DNA"/>
</dbReference>
<dbReference type="AlphaFoldDB" id="A0AA41RT10"/>
<dbReference type="Gene3D" id="3.40.630.30">
    <property type="match status" value="1"/>
</dbReference>
<comment type="similarity">
    <text evidence="3">Belongs to the acetyltransferase family. ARD1 subfamily.</text>
</comment>
<dbReference type="PANTHER" id="PTHR23091:SF4">
    <property type="entry name" value="N-TERMINAL AMINO-ACID N(ALPHA)-ACETYLTRANSFERASE NATA"/>
    <property type="match status" value="1"/>
</dbReference>
<dbReference type="GO" id="GO:1990189">
    <property type="term" value="F:protein N-terminal-serine acetyltransferase activity"/>
    <property type="evidence" value="ECO:0007669"/>
    <property type="project" value="TreeGrafter"/>
</dbReference>
<evidence type="ECO:0000256" key="3">
    <source>
        <dbReference type="ARBA" id="ARBA00025786"/>
    </source>
</evidence>